<sequence>MRIILKTLTGVVFVFLLAGCGGGESTSSTSKADIVPIYTPPSGGINYVISAGVADVINQGNSDKTSNQISVEAMQGATDGVTRMIELYEQDRPSIGAYAYEAIDKMYNGESELLDGEYTELRAIGYLSETALHMVVAGNSSIQSMADLEGKRVGTAIPGDTMYYFIRDLLEDEYGLIENEDYQSIPLSYTEVQDGIKNGSIDAGLIMGMPPAPAVSELAQTEDIRVLSIEPEKMESFLEGKPYYSSVEVEKGTYPGQEEDVLIGSFSSLYFTHDKMKDEEIYAFLETIFENQEHLQSVHSTFDIDEESVTKNIELPFHPGAIEFFEDQGIEWEE</sequence>
<dbReference type="SUPFAM" id="SSF53850">
    <property type="entry name" value="Periplasmic binding protein-like II"/>
    <property type="match status" value="1"/>
</dbReference>
<organism evidence="1 2">
    <name type="scientific">Alteribacillus persepolensis</name>
    <dbReference type="NCBI Taxonomy" id="568899"/>
    <lineage>
        <taxon>Bacteria</taxon>
        <taxon>Bacillati</taxon>
        <taxon>Bacillota</taxon>
        <taxon>Bacilli</taxon>
        <taxon>Bacillales</taxon>
        <taxon>Bacillaceae</taxon>
        <taxon>Alteribacillus</taxon>
    </lineage>
</organism>
<protein>
    <submittedName>
        <fullName evidence="1">TRAP transporter solute receptor, TAXI family</fullName>
    </submittedName>
</protein>
<dbReference type="InterPro" id="IPR011852">
    <property type="entry name" value="TRAP_TAXI"/>
</dbReference>
<proteinExistence type="predicted"/>
<accession>A0A1G7Y616</accession>
<dbReference type="Pfam" id="PF16868">
    <property type="entry name" value="NMT1_3"/>
    <property type="match status" value="1"/>
</dbReference>
<dbReference type="Proteomes" id="UP000199163">
    <property type="component" value="Unassembled WGS sequence"/>
</dbReference>
<keyword evidence="1" id="KW-0675">Receptor</keyword>
<dbReference type="NCBIfam" id="TIGR02122">
    <property type="entry name" value="TRAP_TAXI"/>
    <property type="match status" value="1"/>
</dbReference>
<gene>
    <name evidence="1" type="ORF">SAMN05192534_1017</name>
</gene>
<evidence type="ECO:0000313" key="1">
    <source>
        <dbReference type="EMBL" id="SDG91918.1"/>
    </source>
</evidence>
<dbReference type="PANTHER" id="PTHR42941:SF1">
    <property type="entry name" value="SLL1037 PROTEIN"/>
    <property type="match status" value="1"/>
</dbReference>
<dbReference type="STRING" id="568899.SAMN05192534_1017"/>
<dbReference type="PROSITE" id="PS51257">
    <property type="entry name" value="PROKAR_LIPOPROTEIN"/>
    <property type="match status" value="1"/>
</dbReference>
<name>A0A1G7Y616_9BACI</name>
<keyword evidence="2" id="KW-1185">Reference proteome</keyword>
<dbReference type="AlphaFoldDB" id="A0A1G7Y616"/>
<reference evidence="2" key="1">
    <citation type="submission" date="2016-10" db="EMBL/GenBank/DDBJ databases">
        <authorList>
            <person name="Varghese N."/>
            <person name="Submissions S."/>
        </authorList>
    </citation>
    <scope>NUCLEOTIDE SEQUENCE [LARGE SCALE GENOMIC DNA]</scope>
    <source>
        <strain evidence="2">DSM 21632</strain>
    </source>
</reference>
<dbReference type="PANTHER" id="PTHR42941">
    <property type="entry name" value="SLL1037 PROTEIN"/>
    <property type="match status" value="1"/>
</dbReference>
<dbReference type="Gene3D" id="3.40.190.10">
    <property type="entry name" value="Periplasmic binding protein-like II"/>
    <property type="match status" value="2"/>
</dbReference>
<dbReference type="EMBL" id="FNDK01000001">
    <property type="protein sequence ID" value="SDG91918.1"/>
    <property type="molecule type" value="Genomic_DNA"/>
</dbReference>
<dbReference type="RefSeq" id="WP_091270136.1">
    <property type="nucleotide sequence ID" value="NZ_FNDK01000001.1"/>
</dbReference>
<dbReference type="OrthoDB" id="9776669at2"/>
<evidence type="ECO:0000313" key="2">
    <source>
        <dbReference type="Proteomes" id="UP000199163"/>
    </source>
</evidence>